<feature type="region of interest" description="Disordered" evidence="1">
    <location>
        <begin position="35"/>
        <end position="63"/>
    </location>
</feature>
<reference evidence="2 3" key="1">
    <citation type="journal article" date="2019" name="Sci. Rep.">
        <title>Orb-weaving spider Araneus ventricosus genome elucidates the spidroin gene catalogue.</title>
        <authorList>
            <person name="Kono N."/>
            <person name="Nakamura H."/>
            <person name="Ohtoshi R."/>
            <person name="Moran D.A.P."/>
            <person name="Shinohara A."/>
            <person name="Yoshida Y."/>
            <person name="Fujiwara M."/>
            <person name="Mori M."/>
            <person name="Tomita M."/>
            <person name="Arakawa K."/>
        </authorList>
    </citation>
    <scope>NUCLEOTIDE SEQUENCE [LARGE SCALE GENOMIC DNA]</scope>
</reference>
<dbReference type="AlphaFoldDB" id="A0A4Y2RQD8"/>
<keyword evidence="3" id="KW-1185">Reference proteome</keyword>
<comment type="caution">
    <text evidence="2">The sequence shown here is derived from an EMBL/GenBank/DDBJ whole genome shotgun (WGS) entry which is preliminary data.</text>
</comment>
<evidence type="ECO:0000256" key="1">
    <source>
        <dbReference type="SAM" id="MobiDB-lite"/>
    </source>
</evidence>
<evidence type="ECO:0000313" key="3">
    <source>
        <dbReference type="Proteomes" id="UP000499080"/>
    </source>
</evidence>
<feature type="region of interest" description="Disordered" evidence="1">
    <location>
        <begin position="95"/>
        <end position="120"/>
    </location>
</feature>
<protein>
    <submittedName>
        <fullName evidence="2">Uncharacterized protein</fullName>
    </submittedName>
</protein>
<organism evidence="2 3">
    <name type="scientific">Araneus ventricosus</name>
    <name type="common">Orbweaver spider</name>
    <name type="synonym">Epeira ventricosa</name>
    <dbReference type="NCBI Taxonomy" id="182803"/>
    <lineage>
        <taxon>Eukaryota</taxon>
        <taxon>Metazoa</taxon>
        <taxon>Ecdysozoa</taxon>
        <taxon>Arthropoda</taxon>
        <taxon>Chelicerata</taxon>
        <taxon>Arachnida</taxon>
        <taxon>Araneae</taxon>
        <taxon>Araneomorphae</taxon>
        <taxon>Entelegynae</taxon>
        <taxon>Araneoidea</taxon>
        <taxon>Araneidae</taxon>
        <taxon>Araneus</taxon>
    </lineage>
</organism>
<evidence type="ECO:0000313" key="2">
    <source>
        <dbReference type="EMBL" id="GBN78007.1"/>
    </source>
</evidence>
<name>A0A4Y2RQD8_ARAVE</name>
<proteinExistence type="predicted"/>
<sequence>MCTLYSGGLKEYIAFRNRPESSLAVERRCRLKRAASIQRAPPPLGSKSPTFKTTSEGERRSLQPCGLIDREQENHPYKLWLYESDRCLVFEKQKGSSSLSRGDEWYSNQKNSSTIPSSKP</sequence>
<gene>
    <name evidence="2" type="ORF">AVEN_213745_1</name>
</gene>
<accession>A0A4Y2RQD8</accession>
<dbReference type="EMBL" id="BGPR01018005">
    <property type="protein sequence ID" value="GBN78007.1"/>
    <property type="molecule type" value="Genomic_DNA"/>
</dbReference>
<dbReference type="Proteomes" id="UP000499080">
    <property type="component" value="Unassembled WGS sequence"/>
</dbReference>